<organism evidence="1 2">
    <name type="scientific">Arsenicitalea aurantiaca</name>
    <dbReference type="NCBI Taxonomy" id="1783274"/>
    <lineage>
        <taxon>Bacteria</taxon>
        <taxon>Pseudomonadati</taxon>
        <taxon>Pseudomonadota</taxon>
        <taxon>Alphaproteobacteria</taxon>
        <taxon>Hyphomicrobiales</taxon>
        <taxon>Devosiaceae</taxon>
        <taxon>Arsenicitalea</taxon>
    </lineage>
</organism>
<name>A0A433XFC3_9HYPH</name>
<protein>
    <submittedName>
        <fullName evidence="1">DUF1353 domain-containing protein</fullName>
    </submittedName>
</protein>
<evidence type="ECO:0000313" key="2">
    <source>
        <dbReference type="Proteomes" id="UP000281547"/>
    </source>
</evidence>
<dbReference type="RefSeq" id="WP_127187605.1">
    <property type="nucleotide sequence ID" value="NZ_RZNJ01000002.1"/>
</dbReference>
<dbReference type="InterPro" id="IPR010767">
    <property type="entry name" value="Phage_CGC-2007_Cje0229"/>
</dbReference>
<proteinExistence type="predicted"/>
<dbReference type="Proteomes" id="UP000281547">
    <property type="component" value="Unassembled WGS sequence"/>
</dbReference>
<reference evidence="1 2" key="1">
    <citation type="journal article" date="2016" name="Int. J. Syst. Evol. Microbiol.">
        <title>Arsenicitalea aurantiaca gen. nov., sp. nov., a new member of the family Hyphomicrobiaceae, isolated from high-arsenic sediment.</title>
        <authorList>
            <person name="Mu Y."/>
            <person name="Zhou L."/>
            <person name="Zeng X.C."/>
            <person name="Liu L."/>
            <person name="Pan Y."/>
            <person name="Chen X."/>
            <person name="Wang J."/>
            <person name="Li S."/>
            <person name="Li W.J."/>
            <person name="Wang Y."/>
        </authorList>
    </citation>
    <scope>NUCLEOTIDE SEQUENCE [LARGE SCALE GENOMIC DNA]</scope>
    <source>
        <strain evidence="1 2">42-50</strain>
    </source>
</reference>
<accession>A0A433XFC3</accession>
<dbReference type="Pfam" id="PF07087">
    <property type="entry name" value="DUF1353"/>
    <property type="match status" value="1"/>
</dbReference>
<comment type="caution">
    <text evidence="1">The sequence shown here is derived from an EMBL/GenBank/DDBJ whole genome shotgun (WGS) entry which is preliminary data.</text>
</comment>
<dbReference type="EMBL" id="RZNJ01000002">
    <property type="protein sequence ID" value="RUT32648.1"/>
    <property type="molecule type" value="Genomic_DNA"/>
</dbReference>
<evidence type="ECO:0000313" key="1">
    <source>
        <dbReference type="EMBL" id="RUT32648.1"/>
    </source>
</evidence>
<dbReference type="AlphaFoldDB" id="A0A433XFC3"/>
<dbReference type="OrthoDB" id="7906242at2"/>
<keyword evidence="2" id="KW-1185">Reference proteome</keyword>
<gene>
    <name evidence="1" type="ORF">EMQ25_05745</name>
</gene>
<sequence length="125" mass="13702">MTTVGRIVLDFGDWGSAGRIAILVEPLAWRGITVPAGFMSDGASVPRPLWWFLPPWGDRATAAALIHDYLCDMLDRGKPVAGYASRALCDRAYFDALIDLGVSRPRAVLCWAGVRTYSILHVRAL</sequence>